<dbReference type="KEGG" id="fku:FGKAn22_17860"/>
<dbReference type="PANTHER" id="PTHR33525">
    <property type="match status" value="1"/>
</dbReference>
<dbReference type="InterPro" id="IPR052340">
    <property type="entry name" value="RNase_Y/CdgJ"/>
</dbReference>
<dbReference type="Pfam" id="PF08668">
    <property type="entry name" value="HDOD"/>
    <property type="match status" value="1"/>
</dbReference>
<dbReference type="InterPro" id="IPR003607">
    <property type="entry name" value="HD/PDEase_dom"/>
</dbReference>
<evidence type="ECO:0000259" key="2">
    <source>
        <dbReference type="PROSITE" id="PS51833"/>
    </source>
</evidence>
<feature type="compositionally biased region" description="Low complexity" evidence="1">
    <location>
        <begin position="314"/>
        <end position="325"/>
    </location>
</feature>
<gene>
    <name evidence="3" type="ORF">FGKAn22_17860</name>
</gene>
<dbReference type="RefSeq" id="WP_212785347.1">
    <property type="nucleotide sequence ID" value="NZ_AP019536.1"/>
</dbReference>
<evidence type="ECO:0000313" key="4">
    <source>
        <dbReference type="Proteomes" id="UP001319121"/>
    </source>
</evidence>
<dbReference type="AlphaFoldDB" id="A0AAN1SZS0"/>
<proteinExistence type="predicted"/>
<dbReference type="NCBIfam" id="TIGR00277">
    <property type="entry name" value="HDIG"/>
    <property type="match status" value="1"/>
</dbReference>
<name>A0AAN1SZS0_9PROT</name>
<evidence type="ECO:0000313" key="3">
    <source>
        <dbReference type="EMBL" id="BBJ00094.1"/>
    </source>
</evidence>
<sequence length="344" mass="37637">MSKDRIGSKLQLALGNLDSLPAMPAIAQKLLALPLDTDRGEAQMLSLIEQDPQLSARIVGLANSPALGVGRKITGIRDAAMLLGLKRLKSVAIGIATMSKLTSQPAAKNFDPQDLWSHSMTIAIVMNTLAREMPRRIRPDENQIFLAGLLHDIGFMVLHHLDFQASDELHRQMRLQPKRHIHDLELELLGVTHCHIGALLARHWHLPSEIAEVVELHHSPRPGDVALANPLVALVSVAEKLLPDFGIAEHTNEEIGEDEWRELCIDPARADEISALVNELAMQVVQLPETHQVSAPAIKIPEGQGAASHRRAAPQRAPSAAGRPAGETRSPIRALLNWLGGLWR</sequence>
<protein>
    <recommendedName>
        <fullName evidence="2">HDOD domain-containing protein</fullName>
    </recommendedName>
</protein>
<feature type="domain" description="HDOD" evidence="2">
    <location>
        <begin position="20"/>
        <end position="220"/>
    </location>
</feature>
<dbReference type="Gene3D" id="1.10.3210.10">
    <property type="entry name" value="Hypothetical protein af1432"/>
    <property type="match status" value="1"/>
</dbReference>
<reference evidence="3 4" key="1">
    <citation type="submission" date="2019-03" db="EMBL/GenBank/DDBJ databases">
        <title>Complete genome sequence of Ferrigenium kumadai strain An22, a microaerophilic iron-oxidizing bacterium isolated from a paddy field soil.</title>
        <authorList>
            <person name="Watanabe T."/>
            <person name="Asakawa S."/>
        </authorList>
    </citation>
    <scope>NUCLEOTIDE SEQUENCE [LARGE SCALE GENOMIC DNA]</scope>
    <source>
        <strain evidence="3 4">An22</strain>
    </source>
</reference>
<dbReference type="PROSITE" id="PS51833">
    <property type="entry name" value="HDOD"/>
    <property type="match status" value="1"/>
</dbReference>
<dbReference type="InterPro" id="IPR006675">
    <property type="entry name" value="HDIG_dom"/>
</dbReference>
<dbReference type="InterPro" id="IPR013976">
    <property type="entry name" value="HDOD"/>
</dbReference>
<keyword evidence="4" id="KW-1185">Reference proteome</keyword>
<dbReference type="Proteomes" id="UP001319121">
    <property type="component" value="Chromosome"/>
</dbReference>
<dbReference type="SUPFAM" id="SSF109604">
    <property type="entry name" value="HD-domain/PDEase-like"/>
    <property type="match status" value="1"/>
</dbReference>
<accession>A0AAN1SZS0</accession>
<evidence type="ECO:0000256" key="1">
    <source>
        <dbReference type="SAM" id="MobiDB-lite"/>
    </source>
</evidence>
<dbReference type="PANTHER" id="PTHR33525:SF3">
    <property type="entry name" value="RIBONUCLEASE Y"/>
    <property type="match status" value="1"/>
</dbReference>
<feature type="region of interest" description="Disordered" evidence="1">
    <location>
        <begin position="302"/>
        <end position="328"/>
    </location>
</feature>
<organism evidence="3 4">
    <name type="scientific">Ferrigenium kumadai</name>
    <dbReference type="NCBI Taxonomy" id="1682490"/>
    <lineage>
        <taxon>Bacteria</taxon>
        <taxon>Pseudomonadati</taxon>
        <taxon>Pseudomonadota</taxon>
        <taxon>Betaproteobacteria</taxon>
        <taxon>Nitrosomonadales</taxon>
        <taxon>Gallionellaceae</taxon>
        <taxon>Ferrigenium</taxon>
    </lineage>
</organism>
<dbReference type="EMBL" id="AP019536">
    <property type="protein sequence ID" value="BBJ00094.1"/>
    <property type="molecule type" value="Genomic_DNA"/>
</dbReference>
<dbReference type="CDD" id="cd00077">
    <property type="entry name" value="HDc"/>
    <property type="match status" value="1"/>
</dbReference>